<dbReference type="GO" id="GO:0009982">
    <property type="term" value="F:pseudouridine synthase activity"/>
    <property type="evidence" value="ECO:0007669"/>
    <property type="project" value="InterPro"/>
</dbReference>
<dbReference type="AlphaFoldDB" id="A0AAD2PVC8"/>
<evidence type="ECO:0000313" key="6">
    <source>
        <dbReference type="Proteomes" id="UP001295423"/>
    </source>
</evidence>
<dbReference type="GO" id="GO:0006364">
    <property type="term" value="P:rRNA processing"/>
    <property type="evidence" value="ECO:0007669"/>
    <property type="project" value="UniProtKB-ARBA"/>
</dbReference>
<organism evidence="5 6">
    <name type="scientific">Cylindrotheca closterium</name>
    <dbReference type="NCBI Taxonomy" id="2856"/>
    <lineage>
        <taxon>Eukaryota</taxon>
        <taxon>Sar</taxon>
        <taxon>Stramenopiles</taxon>
        <taxon>Ochrophyta</taxon>
        <taxon>Bacillariophyta</taxon>
        <taxon>Bacillariophyceae</taxon>
        <taxon>Bacillariophycidae</taxon>
        <taxon>Bacillariales</taxon>
        <taxon>Bacillariaceae</taxon>
        <taxon>Cylindrotheca</taxon>
    </lineage>
</organism>
<dbReference type="Gene3D" id="3.30.2350.10">
    <property type="entry name" value="Pseudouridine synthase"/>
    <property type="match status" value="1"/>
</dbReference>
<dbReference type="SUPFAM" id="SSF55120">
    <property type="entry name" value="Pseudouridine synthase"/>
    <property type="match status" value="1"/>
</dbReference>
<dbReference type="Proteomes" id="UP001295423">
    <property type="component" value="Unassembled WGS sequence"/>
</dbReference>
<protein>
    <recommendedName>
        <fullName evidence="4">Pseudouridine synthase RsuA/RluA-like domain-containing protein</fullName>
    </recommendedName>
</protein>
<feature type="domain" description="Pseudouridine synthase RsuA/RluA-like" evidence="4">
    <location>
        <begin position="98"/>
        <end position="214"/>
    </location>
</feature>
<proteinExistence type="inferred from homology"/>
<evidence type="ECO:0000313" key="5">
    <source>
        <dbReference type="EMBL" id="CAJ1954439.1"/>
    </source>
</evidence>
<feature type="compositionally biased region" description="Basic residues" evidence="3">
    <location>
        <begin position="292"/>
        <end position="312"/>
    </location>
</feature>
<dbReference type="EMBL" id="CAKOGP040001869">
    <property type="protein sequence ID" value="CAJ1954439.1"/>
    <property type="molecule type" value="Genomic_DNA"/>
</dbReference>
<dbReference type="InterPro" id="IPR006145">
    <property type="entry name" value="PsdUridine_synth_RsuA/RluA"/>
</dbReference>
<keyword evidence="2" id="KW-0413">Isomerase</keyword>
<dbReference type="PROSITE" id="PS01149">
    <property type="entry name" value="PSI_RSU"/>
    <property type="match status" value="1"/>
</dbReference>
<dbReference type="GO" id="GO:0001522">
    <property type="term" value="P:pseudouridine synthesis"/>
    <property type="evidence" value="ECO:0007669"/>
    <property type="project" value="InterPro"/>
</dbReference>
<dbReference type="Pfam" id="PF00849">
    <property type="entry name" value="PseudoU_synth_2"/>
    <property type="match status" value="1"/>
</dbReference>
<feature type="region of interest" description="Disordered" evidence="3">
    <location>
        <begin position="262"/>
        <end position="312"/>
    </location>
</feature>
<keyword evidence="6" id="KW-1185">Reference proteome</keyword>
<comment type="caution">
    <text evidence="5">The sequence shown here is derived from an EMBL/GenBank/DDBJ whole genome shotgun (WGS) entry which is preliminary data.</text>
</comment>
<accession>A0AAD2PVC8</accession>
<name>A0AAD2PVC8_9STRA</name>
<dbReference type="PANTHER" id="PTHR47683">
    <property type="entry name" value="PSEUDOURIDINE SYNTHASE FAMILY PROTEIN-RELATED"/>
    <property type="match status" value="1"/>
</dbReference>
<gene>
    <name evidence="5" type="ORF">CYCCA115_LOCUS15031</name>
</gene>
<reference evidence="5" key="1">
    <citation type="submission" date="2023-08" db="EMBL/GenBank/DDBJ databases">
        <authorList>
            <person name="Audoor S."/>
            <person name="Bilcke G."/>
        </authorList>
    </citation>
    <scope>NUCLEOTIDE SEQUENCE</scope>
</reference>
<comment type="similarity">
    <text evidence="1">Belongs to the pseudouridine synthase RsuA family.</text>
</comment>
<dbReference type="PANTHER" id="PTHR47683:SF2">
    <property type="entry name" value="RNA-BINDING S4 DOMAIN-CONTAINING PROTEIN"/>
    <property type="match status" value="1"/>
</dbReference>
<evidence type="ECO:0000259" key="4">
    <source>
        <dbReference type="Pfam" id="PF00849"/>
    </source>
</evidence>
<dbReference type="InterPro" id="IPR018496">
    <property type="entry name" value="PsdUridine_synth_RsuA/RluB_CS"/>
</dbReference>
<evidence type="ECO:0000256" key="2">
    <source>
        <dbReference type="ARBA" id="ARBA00023235"/>
    </source>
</evidence>
<dbReference type="InterPro" id="IPR050343">
    <property type="entry name" value="RsuA_PseudoU_synthase"/>
</dbReference>
<sequence>MLVLQCGAFQNLIVSFYLLVLIAPTIHCLSLSSSSSPPPPTPHERTVVLLLYKPPNVVTSHVSNDDRPTVYNQVQDLNAYVGGEIMEGSSFQEWTGIRSKVHAIGRLDADTTGLLLLTNDGGLVHHVTNKNAASLRDKSNVATITKTYQALVMGHQTEDTLRCFWEGVDIGTKYGGRTAPVDNVQILEYPNHKSTLVSITISEGKNRQVRRMFHSIGSGVMQLKRVAIGNDYLTLEGLQEGQWRVLSDEEVKRTLQWEPKVLENKTGSIGGRQGSGSPRGKRPSSTNDRQTIGKKRRRPSGKVRRSSNTRRR</sequence>
<evidence type="ECO:0000256" key="3">
    <source>
        <dbReference type="SAM" id="MobiDB-lite"/>
    </source>
</evidence>
<dbReference type="InterPro" id="IPR020103">
    <property type="entry name" value="PsdUridine_synth_cat_dom_sf"/>
</dbReference>
<dbReference type="GO" id="GO:0003723">
    <property type="term" value="F:RNA binding"/>
    <property type="evidence" value="ECO:0007669"/>
    <property type="project" value="InterPro"/>
</dbReference>
<evidence type="ECO:0000256" key="1">
    <source>
        <dbReference type="ARBA" id="ARBA00008348"/>
    </source>
</evidence>